<reference evidence="3 4" key="1">
    <citation type="journal article" date="2016" name="Arch. Virol.">
        <title>Molecular and biological characterisation of two novel pomo-like viruses associated with potato (Solanum tuberosum) fields in Colombia.</title>
        <authorList>
            <person name="Gil J.F."/>
            <person name="Adams I."/>
            <person name="Boonham N."/>
            <person name="Nielsen S.L."/>
            <person name="Nicolaisen M."/>
        </authorList>
    </citation>
    <scope>NUCLEOTIDE SEQUENCE</scope>
    <source>
        <strain evidence="3">IS13</strain>
        <strain evidence="2">IS9</strain>
    </source>
</reference>
<dbReference type="OrthoDB" id="20634at10239"/>
<dbReference type="Pfam" id="PF01307">
    <property type="entry name" value="Plant_vir_prot"/>
    <property type="match status" value="1"/>
</dbReference>
<name>A0A0U3AJM2_9VIRU</name>
<dbReference type="Proteomes" id="UP000201270">
    <property type="component" value="Genome"/>
</dbReference>
<sequence length="121" mass="13366">MVRSNEIGARPNKYWPVVAAVVAICLFGFLTLTNQKHATQSGDNIHKFANGGQYRDGSKSIKYNCNNPRAYNGSSSNNTFSQLFLPVLLLGAALYAYLWFTRPDCSVTCRGDCCKNYGGQQ</sequence>
<keyword evidence="4" id="KW-1185">Reference proteome</keyword>
<organism evidence="3">
    <name type="scientific">Colombian potato soil-borne virus</name>
    <dbReference type="NCBI Taxonomy" id="1758139"/>
    <lineage>
        <taxon>Viruses</taxon>
        <taxon>Riboviria</taxon>
        <taxon>Orthornavirae</taxon>
        <taxon>Kitrinoviricota</taxon>
        <taxon>Alsuviricetes</taxon>
        <taxon>Martellivirales</taxon>
        <taxon>Virgaviridae</taxon>
        <taxon>Pomovirus</taxon>
        <taxon>Pomovirus colombiense</taxon>
    </lineage>
</organism>
<dbReference type="EMBL" id="KT225273">
    <property type="protein sequence ID" value="ALT22304.1"/>
    <property type="molecule type" value="Genomic_RNA"/>
</dbReference>
<accession>A0A0U3AJM2</accession>
<dbReference type="GeneID" id="26646425"/>
<feature type="transmembrane region" description="Helical" evidence="1">
    <location>
        <begin position="14"/>
        <end position="32"/>
    </location>
</feature>
<proteinExistence type="predicted"/>
<evidence type="ECO:0000313" key="2">
    <source>
        <dbReference type="EMBL" id="ALT22304.1"/>
    </source>
</evidence>
<keyword evidence="1" id="KW-0472">Membrane</keyword>
<gene>
    <name evidence="3" type="primary">tgbp2</name>
</gene>
<dbReference type="InterPro" id="IPR001896">
    <property type="entry name" value="Plant_vir_prot"/>
</dbReference>
<evidence type="ECO:0000313" key="3">
    <source>
        <dbReference type="EMBL" id="ALT22311.1"/>
    </source>
</evidence>
<keyword evidence="1" id="KW-0812">Transmembrane</keyword>
<feature type="transmembrane region" description="Helical" evidence="1">
    <location>
        <begin position="83"/>
        <end position="100"/>
    </location>
</feature>
<evidence type="ECO:0000256" key="1">
    <source>
        <dbReference type="SAM" id="Phobius"/>
    </source>
</evidence>
<keyword evidence="1" id="KW-1133">Transmembrane helix</keyword>
<evidence type="ECO:0000313" key="4">
    <source>
        <dbReference type="Proteomes" id="UP000201270"/>
    </source>
</evidence>
<dbReference type="KEGG" id="vg:26646425"/>
<dbReference type="RefSeq" id="YP_009220372.1">
    <property type="nucleotide sequence ID" value="NC_029037.2"/>
</dbReference>
<dbReference type="EMBL" id="KT225276">
    <property type="protein sequence ID" value="ALT22311.1"/>
    <property type="molecule type" value="Genomic_RNA"/>
</dbReference>
<protein>
    <submittedName>
        <fullName evidence="3">Triple gene block protein 2</fullName>
    </submittedName>
</protein>